<dbReference type="GO" id="GO:0046914">
    <property type="term" value="F:transition metal ion binding"/>
    <property type="evidence" value="ECO:0007669"/>
    <property type="project" value="InterPro"/>
</dbReference>
<evidence type="ECO:0000256" key="1">
    <source>
        <dbReference type="ARBA" id="ARBA00023004"/>
    </source>
</evidence>
<sequence>MDLAPTTLDRIARGKRATITRVHWEDLAPEEAKRLRALGLDVGARVAVAHRGVFGTSDPIALMVGRMTIAVRKVHASAMEVDPS</sequence>
<comment type="caution">
    <text evidence="3">The sequence shown here is derived from an EMBL/GenBank/DDBJ whole genome shotgun (WGS) entry which is preliminary data.</text>
</comment>
<dbReference type="RefSeq" id="WP_160731633.1">
    <property type="nucleotide sequence ID" value="NZ_CANLWR010000002.1"/>
</dbReference>
<evidence type="ECO:0000313" key="4">
    <source>
        <dbReference type="Proteomes" id="UP000471435"/>
    </source>
</evidence>
<proteinExistence type="predicted"/>
<dbReference type="InterPro" id="IPR038157">
    <property type="entry name" value="FeoA_core_dom"/>
</dbReference>
<dbReference type="SMART" id="SM00899">
    <property type="entry name" value="FeoA"/>
    <property type="match status" value="1"/>
</dbReference>
<dbReference type="Pfam" id="PF04023">
    <property type="entry name" value="FeoA"/>
    <property type="match status" value="1"/>
</dbReference>
<dbReference type="OrthoDB" id="7173531at2"/>
<gene>
    <name evidence="3" type="ORF">GRI43_13740</name>
</gene>
<dbReference type="Gene3D" id="2.30.30.90">
    <property type="match status" value="1"/>
</dbReference>
<dbReference type="InterPro" id="IPR007167">
    <property type="entry name" value="Fe-transptr_FeoA-like"/>
</dbReference>
<organism evidence="3 4">
    <name type="scientific">Pontixanthobacter luteolus</name>
    <dbReference type="NCBI Taxonomy" id="295089"/>
    <lineage>
        <taxon>Bacteria</taxon>
        <taxon>Pseudomonadati</taxon>
        <taxon>Pseudomonadota</taxon>
        <taxon>Alphaproteobacteria</taxon>
        <taxon>Sphingomonadales</taxon>
        <taxon>Erythrobacteraceae</taxon>
        <taxon>Pontixanthobacter</taxon>
    </lineage>
</organism>
<reference evidence="3 4" key="1">
    <citation type="submission" date="2019-12" db="EMBL/GenBank/DDBJ databases">
        <title>Genomic-based taxomic classification of the family Erythrobacteraceae.</title>
        <authorList>
            <person name="Xu L."/>
        </authorList>
    </citation>
    <scope>NUCLEOTIDE SEQUENCE [LARGE SCALE GENOMIC DNA]</scope>
    <source>
        <strain evidence="3 4">SW-109</strain>
    </source>
</reference>
<keyword evidence="1" id="KW-0408">Iron</keyword>
<dbReference type="EMBL" id="WTYP01000002">
    <property type="protein sequence ID" value="MXP48449.1"/>
    <property type="molecule type" value="Genomic_DNA"/>
</dbReference>
<accession>A0A6I4V2C2</accession>
<evidence type="ECO:0000313" key="3">
    <source>
        <dbReference type="EMBL" id="MXP48449.1"/>
    </source>
</evidence>
<dbReference type="Proteomes" id="UP000471435">
    <property type="component" value="Unassembled WGS sequence"/>
</dbReference>
<protein>
    <submittedName>
        <fullName evidence="3">Ferrous iron transport protein A</fullName>
    </submittedName>
</protein>
<name>A0A6I4V2C2_9SPHN</name>
<dbReference type="InterPro" id="IPR008988">
    <property type="entry name" value="Transcriptional_repressor_C"/>
</dbReference>
<feature type="domain" description="Ferrous iron transporter FeoA-like" evidence="2">
    <location>
        <begin position="6"/>
        <end position="83"/>
    </location>
</feature>
<keyword evidence="4" id="KW-1185">Reference proteome</keyword>
<evidence type="ECO:0000259" key="2">
    <source>
        <dbReference type="SMART" id="SM00899"/>
    </source>
</evidence>
<dbReference type="AlphaFoldDB" id="A0A6I4V2C2"/>
<dbReference type="SUPFAM" id="SSF50037">
    <property type="entry name" value="C-terminal domain of transcriptional repressors"/>
    <property type="match status" value="1"/>
</dbReference>